<evidence type="ECO:0000313" key="2">
    <source>
        <dbReference type="Proteomes" id="UP000628463"/>
    </source>
</evidence>
<gene>
    <name evidence="1" type="ORF">H8S01_00100</name>
</gene>
<proteinExistence type="predicted"/>
<dbReference type="Proteomes" id="UP000628463">
    <property type="component" value="Unassembled WGS sequence"/>
</dbReference>
<keyword evidence="2" id="KW-1185">Reference proteome</keyword>
<reference evidence="1 2" key="1">
    <citation type="submission" date="2020-08" db="EMBL/GenBank/DDBJ databases">
        <title>Genome public.</title>
        <authorList>
            <person name="Liu C."/>
            <person name="Sun Q."/>
        </authorList>
    </citation>
    <scope>NUCLEOTIDE SEQUENCE [LARGE SCALE GENOMIC DNA]</scope>
    <source>
        <strain evidence="1 2">NSJ-43</strain>
    </source>
</reference>
<dbReference type="RefSeq" id="WP_186835762.1">
    <property type="nucleotide sequence ID" value="NZ_JACOPD010000001.1"/>
</dbReference>
<organism evidence="1 2">
    <name type="scientific">Lachnospira hominis</name>
    <name type="common">ex Liu et al. 2021</name>
    <dbReference type="NCBI Taxonomy" id="2763051"/>
    <lineage>
        <taxon>Bacteria</taxon>
        <taxon>Bacillati</taxon>
        <taxon>Bacillota</taxon>
        <taxon>Clostridia</taxon>
        <taxon>Lachnospirales</taxon>
        <taxon>Lachnospiraceae</taxon>
        <taxon>Lachnospira</taxon>
    </lineage>
</organism>
<name>A0ABR7FW12_9FIRM</name>
<sequence length="155" mass="17428">MISDKRTSGLLGQLGNIKNDEEFEKYISENTFNNYSDDKNNALTFSAYYNSILAEKSIPLKNAIKESGLPDYAYQIVNGTRNNPGREKIICLCIAAHMNITETKRALEIAQAGILYPKNIRDAIIIKHINTDDFSVMNINCDLDKHGLPCLNDIK</sequence>
<comment type="caution">
    <text evidence="1">The sequence shown here is derived from an EMBL/GenBank/DDBJ whole genome shotgun (WGS) entry which is preliminary data.</text>
</comment>
<evidence type="ECO:0000313" key="1">
    <source>
        <dbReference type="EMBL" id="MBC5679369.1"/>
    </source>
</evidence>
<evidence type="ECO:0008006" key="3">
    <source>
        <dbReference type="Google" id="ProtNLM"/>
    </source>
</evidence>
<protein>
    <recommendedName>
        <fullName evidence="3">XRE family transcriptional regulator</fullName>
    </recommendedName>
</protein>
<accession>A0ABR7FW12</accession>
<dbReference type="EMBL" id="JACOPD010000001">
    <property type="protein sequence ID" value="MBC5679369.1"/>
    <property type="molecule type" value="Genomic_DNA"/>
</dbReference>